<evidence type="ECO:0000259" key="4">
    <source>
        <dbReference type="Pfam" id="PF19290"/>
    </source>
</evidence>
<evidence type="ECO:0000313" key="5">
    <source>
        <dbReference type="EMBL" id="KGA35613.1"/>
    </source>
</evidence>
<dbReference type="PANTHER" id="PTHR43421">
    <property type="entry name" value="METALLOPROTEASE PMBA"/>
    <property type="match status" value="1"/>
</dbReference>
<dbReference type="PANTHER" id="PTHR43421:SF1">
    <property type="entry name" value="METALLOPROTEASE PMBA"/>
    <property type="match status" value="1"/>
</dbReference>
<sequence>MPSLDESPVLTTPQTDTLQSLAGDVLDFAAAKGASQAVVSVSQGNRRTIRVRNGDIDTLTQNQSRFLSVTVYFGQRAGTVSSTLFSKEALQDAVDAASTLAKYADEDPCSGLPEAQHFARDIYDLALHNADTLTVEQALSLALRAEQAANTTHEHGYSESTEITSQQGDFILANSAGFSAGYPTSLHTLWSHAIARNDTQRQQGFWHTTGRAPSLLASPEAIGHTAAQRAVAQLGARKLSTRRCPVLFDAPVAHSLIHHLVGALSGAALYRSTSFLGQCLGETITAPHLSLYENPFIPGALASACFDAEGVAATPRHVIHDGVAQGYFLSSYSARRLGLTTTGHAGGAYNLSVSSSQSRACDDLPALLRQMHTGLLVTTLLGHGLNPMTGDYSQGVAGFWVENGEIQYPVEEITIAGNLKTLLLQCVALGTDIHTQGNLSCGSLLIEEMQIAGQ</sequence>
<comment type="similarity">
    <text evidence="1">Belongs to the peptidase U62 family.</text>
</comment>
<evidence type="ECO:0000259" key="3">
    <source>
        <dbReference type="Pfam" id="PF19289"/>
    </source>
</evidence>
<feature type="domain" description="Metalloprotease TldD/E central" evidence="4">
    <location>
        <begin position="131"/>
        <end position="234"/>
    </location>
</feature>
<evidence type="ECO:0000259" key="2">
    <source>
        <dbReference type="Pfam" id="PF01523"/>
    </source>
</evidence>
<dbReference type="GO" id="GO:0008237">
    <property type="term" value="F:metallopeptidase activity"/>
    <property type="evidence" value="ECO:0007669"/>
    <property type="project" value="InterPro"/>
</dbReference>
<accession>A0A0M2F3M7</accession>
<protein>
    <submittedName>
        <fullName evidence="5">Peptidase U62</fullName>
    </submittedName>
</protein>
<comment type="caution">
    <text evidence="5">The sequence shown here is derived from an EMBL/GenBank/DDBJ whole genome shotgun (WGS) entry which is preliminary data.</text>
</comment>
<dbReference type="EMBL" id="JQOD01000001">
    <property type="protein sequence ID" value="KGA35613.1"/>
    <property type="molecule type" value="Genomic_DNA"/>
</dbReference>
<reference evidence="5 6" key="1">
    <citation type="submission" date="2014-08" db="EMBL/GenBank/DDBJ databases">
        <title>Genome sequences of NCPPB Pectobacterium isolates.</title>
        <authorList>
            <person name="Glover R.H."/>
            <person name="Sapp M."/>
            <person name="Elphinstone J."/>
        </authorList>
    </citation>
    <scope>NUCLEOTIDE SEQUENCE [LARGE SCALE GENOMIC DNA]</scope>
    <source>
        <strain evidence="5 6">LMG 21372</strain>
    </source>
</reference>
<dbReference type="InterPro" id="IPR045570">
    <property type="entry name" value="Metalloprtase-TldD/E_cen_dom"/>
</dbReference>
<dbReference type="InterPro" id="IPR035068">
    <property type="entry name" value="TldD/PmbA_N"/>
</dbReference>
<dbReference type="Proteomes" id="UP000029435">
    <property type="component" value="Unassembled WGS sequence"/>
</dbReference>
<dbReference type="Pfam" id="PF19289">
    <property type="entry name" value="PmbA_TldD_3rd"/>
    <property type="match status" value="1"/>
</dbReference>
<evidence type="ECO:0000256" key="1">
    <source>
        <dbReference type="ARBA" id="ARBA00005836"/>
    </source>
</evidence>
<feature type="domain" description="Metalloprotease TldD/E N-terminal" evidence="2">
    <location>
        <begin position="37"/>
        <end position="101"/>
    </location>
</feature>
<evidence type="ECO:0000313" key="6">
    <source>
        <dbReference type="Proteomes" id="UP000029435"/>
    </source>
</evidence>
<dbReference type="Pfam" id="PF19290">
    <property type="entry name" value="PmbA_TldD_2nd"/>
    <property type="match status" value="1"/>
</dbReference>
<gene>
    <name evidence="5" type="ORF">KU74_03850</name>
</gene>
<dbReference type="InterPro" id="IPR002510">
    <property type="entry name" value="Metalloprtase-TldD/E_N"/>
</dbReference>
<dbReference type="InterPro" id="IPR036059">
    <property type="entry name" value="TldD/PmbA_sf"/>
</dbReference>
<name>A0A0M2F3M7_9GAMM</name>
<dbReference type="InterPro" id="IPR047657">
    <property type="entry name" value="PmbA"/>
</dbReference>
<dbReference type="SUPFAM" id="SSF111283">
    <property type="entry name" value="Putative modulator of DNA gyrase, PmbA/TldD"/>
    <property type="match status" value="1"/>
</dbReference>
<dbReference type="AlphaFoldDB" id="A0A0M2F3M7"/>
<dbReference type="RefSeq" id="WP_039312246.1">
    <property type="nucleotide sequence ID" value="NZ_JACGFM010000013.1"/>
</dbReference>
<dbReference type="GO" id="GO:0005829">
    <property type="term" value="C:cytosol"/>
    <property type="evidence" value="ECO:0007669"/>
    <property type="project" value="TreeGrafter"/>
</dbReference>
<organism evidence="5 6">
    <name type="scientific">Pectobacterium brasiliense</name>
    <dbReference type="NCBI Taxonomy" id="180957"/>
    <lineage>
        <taxon>Bacteria</taxon>
        <taxon>Pseudomonadati</taxon>
        <taxon>Pseudomonadota</taxon>
        <taxon>Gammaproteobacteria</taxon>
        <taxon>Enterobacterales</taxon>
        <taxon>Pectobacteriaceae</taxon>
        <taxon>Pectobacterium</taxon>
    </lineage>
</organism>
<dbReference type="InterPro" id="IPR045569">
    <property type="entry name" value="Metalloprtase-TldD/E_C"/>
</dbReference>
<dbReference type="Pfam" id="PF01523">
    <property type="entry name" value="PmbA_TldD_1st"/>
    <property type="match status" value="1"/>
</dbReference>
<dbReference type="Gene3D" id="3.30.2290.10">
    <property type="entry name" value="PmbA/TldD superfamily"/>
    <property type="match status" value="1"/>
</dbReference>
<feature type="domain" description="Metalloprotease TldD/E C-terminal" evidence="3">
    <location>
        <begin position="241"/>
        <end position="453"/>
    </location>
</feature>
<dbReference type="GO" id="GO:0006508">
    <property type="term" value="P:proteolysis"/>
    <property type="evidence" value="ECO:0007669"/>
    <property type="project" value="InterPro"/>
</dbReference>
<proteinExistence type="inferred from homology"/>
<dbReference type="OrthoDB" id="9803618at2"/>